<feature type="compositionally biased region" description="Acidic residues" evidence="1">
    <location>
        <begin position="604"/>
        <end position="623"/>
    </location>
</feature>
<dbReference type="InterPro" id="IPR019607">
    <property type="entry name" value="Putative_zinc-finger_domain"/>
</dbReference>
<comment type="caution">
    <text evidence="3">The sequence shown here is derived from an EMBL/GenBank/DDBJ whole genome shotgun (WGS) entry which is preliminary data.</text>
</comment>
<feature type="region of interest" description="Disordered" evidence="1">
    <location>
        <begin position="604"/>
        <end position="631"/>
    </location>
</feature>
<dbReference type="AlphaFoldDB" id="A0A9P8C0E0"/>
<dbReference type="OrthoDB" id="1922977at2759"/>
<dbReference type="Pfam" id="PF10650">
    <property type="entry name" value="zf-C3H1"/>
    <property type="match status" value="1"/>
</dbReference>
<keyword evidence="4" id="KW-1185">Reference proteome</keyword>
<accession>A0A9P8C0E0</accession>
<dbReference type="PANTHER" id="PTHR21563">
    <property type="entry name" value="ZINC FINGER C3H1 DOMAIN-CONTAINING PROTEIN"/>
    <property type="match status" value="1"/>
</dbReference>
<dbReference type="InterPro" id="IPR039278">
    <property type="entry name" value="Red1"/>
</dbReference>
<feature type="compositionally biased region" description="Polar residues" evidence="1">
    <location>
        <begin position="293"/>
        <end position="309"/>
    </location>
</feature>
<feature type="region of interest" description="Disordered" evidence="1">
    <location>
        <begin position="698"/>
        <end position="725"/>
    </location>
</feature>
<feature type="compositionally biased region" description="Polar residues" evidence="1">
    <location>
        <begin position="881"/>
        <end position="913"/>
    </location>
</feature>
<name>A0A9P8C0E0_9HELO</name>
<feature type="compositionally biased region" description="Pro residues" evidence="1">
    <location>
        <begin position="1037"/>
        <end position="1058"/>
    </location>
</feature>
<feature type="domain" description="Putative zinc-finger" evidence="2">
    <location>
        <begin position="1181"/>
        <end position="1202"/>
    </location>
</feature>
<evidence type="ECO:0000259" key="2">
    <source>
        <dbReference type="Pfam" id="PF10650"/>
    </source>
</evidence>
<feature type="compositionally biased region" description="Low complexity" evidence="1">
    <location>
        <begin position="478"/>
        <end position="498"/>
    </location>
</feature>
<feature type="compositionally biased region" description="Acidic residues" evidence="1">
    <location>
        <begin position="1024"/>
        <end position="1034"/>
    </location>
</feature>
<evidence type="ECO:0000313" key="3">
    <source>
        <dbReference type="EMBL" id="KAG9229273.1"/>
    </source>
</evidence>
<sequence length="1277" mass="139575">MSNYPVAPQYGLNYGVQDQTNPPYLPPAYPTQYIQPADARMGHGNMSSSYDASVPSYGYHGPAPSFSASAIASGVPPLPIFQGWNQDAMPLPPYNAHNGQQYANYSDQNIQGAHQNSQYYAPPNQPSYQSNAQVPRPYDEGEVSEGEFEGNIHSMNQASYRGNQYSATSRTPYIEPAHQPTYNTPQAQNLQRPYQLAKNPNYLPRETTQSRQQQADAYSPCASPIIGTCFQQIKEPQKLDSYTTADSRTQTNNGLQEQTGKSQNNLITASELQNRMNSNVKPTSPDGTKHHSSFNAAPSPSNGESSASMFKSVDDARKKAQAAILNLWPYDIRYQTYIDEGFKKESLDSLFDELRIPRSETIIGDEVDQRPEDRTSEAAEYGYNALKGKMKQTLGGANSSPNTNQTNTKESGMAGSATSKSSPHIGTVATTVVMTEKERTLQSKMEALRKSREERAQKAAAKNSTKSPVDAIVPEDVTAPTQNQPPSQAQPTPSTQQPIASAPEATEENPLPTTIEVAASLSSQPAKSATSLPQGPIIPGLFLTSTTSRPASAVNPPITSATTLPMQRKRPVAADFDTPLPAATPFKRPFGHSRHEKPLVIDVSEDELDSDDEDVEMDLESQADQDSPVQSVAKLPENRSAIINNLPPLSGFRANTSNAGTPPILQSSAKANMGGRPEVLQRKESEIEQLKKKIAEAEARKKARQTPTGGQTPQGAPDDRSGGLNLASNVEASMRMQKLIGVVEDNVASNQHKLEETVAARTAEAADLKLAEDERKRLRLQKLASDLPFVDAQVQQNQSKLARLRAETARLEEEVRRSLEAKQNLAEEMERLGRETEEQLQAQREKLNNLTKEETSLHTVSLGSSSPSDSENRSELPLSHFGQSHTSRSPQTLATSQTAPQQMDTPMSSEPENALCSTNVERGREPSGFQNMAAQEVLPVVVPQDTPNTKDQTSSDCALEAALQEAVRAEADSHTHGYSDMEIETSFAPDPTQLEPVTFSKAVDEEVGSPDYSPVLERANLEVNGEDGDSDNYEPPEGIPPVNAPSPIDSPPFSPAPPEEVVETAAMDSPMQMENAQQEDVSEMPQEHPEFSSAIGSGSITEDGCQDHIVPLPHEGEQGGPQPTLNDQKLAQVKTSELFKPYETPLKKFRAFRFHPNYKQEVAGGLRSLTYSNKIDPSREFCRYELAGGVCNDTNCEFQHFKNIGLPDDAVLTTLGSPEHFNDTQREQFCEGLRAVLTDLRARKIKDFEKIAAEIIAHRAKFLGDNSKVLNLEGTVI</sequence>
<proteinExistence type="predicted"/>
<evidence type="ECO:0000256" key="1">
    <source>
        <dbReference type="SAM" id="MobiDB-lite"/>
    </source>
</evidence>
<protein>
    <recommendedName>
        <fullName evidence="2">Putative zinc-finger domain-containing protein</fullName>
    </recommendedName>
</protein>
<dbReference type="PANTHER" id="PTHR21563:SF3">
    <property type="entry name" value="ZINC FINGER C3H1 DOMAIN-CONTAINING PROTEIN"/>
    <property type="match status" value="1"/>
</dbReference>
<feature type="compositionally biased region" description="Polar residues" evidence="1">
    <location>
        <begin position="395"/>
        <end position="433"/>
    </location>
</feature>
<feature type="region of interest" description="Disordered" evidence="1">
    <location>
        <begin position="1023"/>
        <end position="1060"/>
    </location>
</feature>
<organism evidence="3 4">
    <name type="scientific">Amylocarpus encephaloides</name>
    <dbReference type="NCBI Taxonomy" id="45428"/>
    <lineage>
        <taxon>Eukaryota</taxon>
        <taxon>Fungi</taxon>
        <taxon>Dikarya</taxon>
        <taxon>Ascomycota</taxon>
        <taxon>Pezizomycotina</taxon>
        <taxon>Leotiomycetes</taxon>
        <taxon>Helotiales</taxon>
        <taxon>Helotiales incertae sedis</taxon>
        <taxon>Amylocarpus</taxon>
    </lineage>
</organism>
<feature type="compositionally biased region" description="Basic and acidic residues" evidence="1">
    <location>
        <begin position="435"/>
        <end position="457"/>
    </location>
</feature>
<reference evidence="3" key="1">
    <citation type="journal article" date="2021" name="IMA Fungus">
        <title>Genomic characterization of three marine fungi, including Emericellopsis atlantica sp. nov. with signatures of a generalist lifestyle and marine biomass degradation.</title>
        <authorList>
            <person name="Hagestad O.C."/>
            <person name="Hou L."/>
            <person name="Andersen J.H."/>
            <person name="Hansen E.H."/>
            <person name="Altermark B."/>
            <person name="Li C."/>
            <person name="Kuhnert E."/>
            <person name="Cox R.J."/>
            <person name="Crous P.W."/>
            <person name="Spatafora J.W."/>
            <person name="Lail K."/>
            <person name="Amirebrahimi M."/>
            <person name="Lipzen A."/>
            <person name="Pangilinan J."/>
            <person name="Andreopoulos W."/>
            <person name="Hayes R.D."/>
            <person name="Ng V."/>
            <person name="Grigoriev I.V."/>
            <person name="Jackson S.A."/>
            <person name="Sutton T.D.S."/>
            <person name="Dobson A.D.W."/>
            <person name="Rama T."/>
        </authorList>
    </citation>
    <scope>NUCLEOTIDE SEQUENCE</scope>
    <source>
        <strain evidence="3">TRa018bII</strain>
    </source>
</reference>
<feature type="region of interest" description="Disordered" evidence="1">
    <location>
        <begin position="548"/>
        <end position="569"/>
    </location>
</feature>
<feature type="region of interest" description="Disordered" evidence="1">
    <location>
        <begin position="116"/>
        <end position="144"/>
    </location>
</feature>
<gene>
    <name evidence="3" type="ORF">BJ875DRAFT_203259</name>
</gene>
<feature type="compositionally biased region" description="Polar residues" evidence="1">
    <location>
        <begin position="705"/>
        <end position="714"/>
    </location>
</feature>
<feature type="compositionally biased region" description="Polar residues" evidence="1">
    <location>
        <begin position="240"/>
        <end position="286"/>
    </location>
</feature>
<dbReference type="Proteomes" id="UP000824998">
    <property type="component" value="Unassembled WGS sequence"/>
</dbReference>
<feature type="region of interest" description="Disordered" evidence="1">
    <location>
        <begin position="392"/>
        <end position="509"/>
    </location>
</feature>
<dbReference type="GO" id="GO:0000178">
    <property type="term" value="C:exosome (RNase complex)"/>
    <property type="evidence" value="ECO:0007669"/>
    <property type="project" value="TreeGrafter"/>
</dbReference>
<dbReference type="EMBL" id="MU251793">
    <property type="protein sequence ID" value="KAG9229273.1"/>
    <property type="molecule type" value="Genomic_DNA"/>
</dbReference>
<evidence type="ECO:0000313" key="4">
    <source>
        <dbReference type="Proteomes" id="UP000824998"/>
    </source>
</evidence>
<dbReference type="GO" id="GO:0005634">
    <property type="term" value="C:nucleus"/>
    <property type="evidence" value="ECO:0007669"/>
    <property type="project" value="TreeGrafter"/>
</dbReference>
<feature type="region of interest" description="Disordered" evidence="1">
    <location>
        <begin position="849"/>
        <end position="913"/>
    </location>
</feature>
<feature type="region of interest" description="Disordered" evidence="1">
    <location>
        <begin position="240"/>
        <end position="310"/>
    </location>
</feature>